<evidence type="ECO:0000313" key="2">
    <source>
        <dbReference type="Proteomes" id="UP000887578"/>
    </source>
</evidence>
<dbReference type="Proteomes" id="UP000887578">
    <property type="component" value="Unplaced"/>
</dbReference>
<proteinExistence type="predicted"/>
<dbReference type="AlphaFoldDB" id="A0A914QQM3"/>
<reference evidence="3" key="1">
    <citation type="submission" date="2022-11" db="UniProtKB">
        <authorList>
            <consortium name="WormBaseParasite"/>
        </authorList>
    </citation>
    <scope>IDENTIFICATION</scope>
</reference>
<protein>
    <submittedName>
        <fullName evidence="3">C2H2-type domain-containing protein</fullName>
    </submittedName>
</protein>
<dbReference type="WBParaSite" id="PDA_v2.g3831.t1">
    <property type="protein sequence ID" value="PDA_v2.g3831.t1"/>
    <property type="gene ID" value="PDA_v2.g3831"/>
</dbReference>
<accession>A0A914QQM3</accession>
<evidence type="ECO:0000313" key="3">
    <source>
        <dbReference type="WBParaSite" id="PDA_v2.g3831.t1"/>
    </source>
</evidence>
<feature type="region of interest" description="Disordered" evidence="1">
    <location>
        <begin position="107"/>
        <end position="141"/>
    </location>
</feature>
<keyword evidence="2" id="KW-1185">Reference proteome</keyword>
<organism evidence="2 3">
    <name type="scientific">Panagrolaimus davidi</name>
    <dbReference type="NCBI Taxonomy" id="227884"/>
    <lineage>
        <taxon>Eukaryota</taxon>
        <taxon>Metazoa</taxon>
        <taxon>Ecdysozoa</taxon>
        <taxon>Nematoda</taxon>
        <taxon>Chromadorea</taxon>
        <taxon>Rhabditida</taxon>
        <taxon>Tylenchina</taxon>
        <taxon>Panagrolaimomorpha</taxon>
        <taxon>Panagrolaimoidea</taxon>
        <taxon>Panagrolaimidae</taxon>
        <taxon>Panagrolaimus</taxon>
    </lineage>
</organism>
<evidence type="ECO:0000256" key="1">
    <source>
        <dbReference type="SAM" id="MobiDB-lite"/>
    </source>
</evidence>
<feature type="compositionally biased region" description="Gly residues" evidence="1">
    <location>
        <begin position="107"/>
        <end position="132"/>
    </location>
</feature>
<sequence length="287" mass="30299">MSASLAPSLSLDSIESFSFSDSFNEKLNALTPDPGEKPFFIYPPNLHQHDPRYLYHSSDDEDVPSVLDVIESLTTSVNELSVYYCGGDVGDSGGWGGDGGGYGGDGGDGGGGGGGDGGGYGGDGGDGGGNGSLGDMDTSTWNDEPIAERQAENIPEQLSDRISDMDTCNEPISRMGGSGSGAEHGNPGACGEFHFAGGEEEGGMNVDQGVAENFERERKNGSNVWPYINRESGKCMVDDCPKIFLNLKNTSHMRDHLNRVHRLNLVAGKRNGESTISNAPSHKKKRV</sequence>
<name>A0A914QQM3_9BILA</name>